<keyword evidence="1" id="KW-0732">Signal</keyword>
<dbReference type="CDD" id="cd02133">
    <property type="entry name" value="PA_C5a_like"/>
    <property type="match status" value="1"/>
</dbReference>
<dbReference type="Pfam" id="PF02225">
    <property type="entry name" value="PA"/>
    <property type="match status" value="1"/>
</dbReference>
<dbReference type="Gene3D" id="3.50.30.30">
    <property type="match status" value="1"/>
</dbReference>
<dbReference type="AlphaFoldDB" id="A0A3M8D818"/>
<proteinExistence type="predicted"/>
<evidence type="ECO:0000259" key="3">
    <source>
        <dbReference type="Pfam" id="PF04389"/>
    </source>
</evidence>
<reference evidence="4 5" key="1">
    <citation type="submission" date="2018-10" db="EMBL/GenBank/DDBJ databases">
        <title>Phylogenomics of Brevibacillus.</title>
        <authorList>
            <person name="Dunlap C."/>
        </authorList>
    </citation>
    <scope>NUCLEOTIDE SEQUENCE [LARGE SCALE GENOMIC DNA]</scope>
    <source>
        <strain evidence="4 5">JCM 15085</strain>
    </source>
</reference>
<dbReference type="GO" id="GO:0004180">
    <property type="term" value="F:carboxypeptidase activity"/>
    <property type="evidence" value="ECO:0007669"/>
    <property type="project" value="TreeGrafter"/>
</dbReference>
<dbReference type="InterPro" id="IPR003137">
    <property type="entry name" value="PA_domain"/>
</dbReference>
<evidence type="ECO:0000313" key="4">
    <source>
        <dbReference type="EMBL" id="RNB83517.1"/>
    </source>
</evidence>
<evidence type="ECO:0000259" key="2">
    <source>
        <dbReference type="Pfam" id="PF02225"/>
    </source>
</evidence>
<feature type="signal peptide" evidence="1">
    <location>
        <begin position="1"/>
        <end position="25"/>
    </location>
</feature>
<organism evidence="4 5">
    <name type="scientific">Brevibacillus panacihumi</name>
    <dbReference type="NCBI Taxonomy" id="497735"/>
    <lineage>
        <taxon>Bacteria</taxon>
        <taxon>Bacillati</taxon>
        <taxon>Bacillota</taxon>
        <taxon>Bacilli</taxon>
        <taxon>Bacillales</taxon>
        <taxon>Paenibacillaceae</taxon>
        <taxon>Brevibacillus</taxon>
    </lineage>
</organism>
<dbReference type="PANTHER" id="PTHR10404">
    <property type="entry name" value="N-ACETYLATED-ALPHA-LINKED ACIDIC DIPEPTIDASE"/>
    <property type="match status" value="1"/>
</dbReference>
<feature type="domain" description="PA" evidence="2">
    <location>
        <begin position="126"/>
        <end position="209"/>
    </location>
</feature>
<dbReference type="InterPro" id="IPR046450">
    <property type="entry name" value="PA_dom_sf"/>
</dbReference>
<comment type="caution">
    <text evidence="4">The sequence shown here is derived from an EMBL/GenBank/DDBJ whole genome shotgun (WGS) entry which is preliminary data.</text>
</comment>
<evidence type="ECO:0000256" key="1">
    <source>
        <dbReference type="SAM" id="SignalP"/>
    </source>
</evidence>
<dbReference type="InterPro" id="IPR039373">
    <property type="entry name" value="Peptidase_M28B"/>
</dbReference>
<dbReference type="SUPFAM" id="SSF52025">
    <property type="entry name" value="PA domain"/>
    <property type="match status" value="1"/>
</dbReference>
<dbReference type="InterPro" id="IPR007484">
    <property type="entry name" value="Peptidase_M28"/>
</dbReference>
<accession>A0A3M8D818</accession>
<dbReference type="PANTHER" id="PTHR10404:SF77">
    <property type="entry name" value="GLUTAMATE CARBOXYPEPTIDASE 2 HOMOLOG"/>
    <property type="match status" value="1"/>
</dbReference>
<dbReference type="Pfam" id="PF04389">
    <property type="entry name" value="Peptidase_M28"/>
    <property type="match status" value="1"/>
</dbReference>
<sequence length="458" mass="49783">MLKRKMKLIPIALIASLAFSLPVYAKPNPSDSAFDNKIVKRIKVDNIYDTIDYLSQEPRVAGTKAEHDAAKYLEKQFKSYGYDTELQAFEFTSYKAPDYMSLSVSGMEDVDWDLGNFSYGVSGQASGELVYVGLGRESDLEDVDLTGKIALVKRGEISFGEKVLNAARAGAEAVLLFNNTSGVINGTLGEPNDDYVPALALTRDQGEELLALLEAGETLIADVEIEGSEMKESTSYNVIATKKPDKKKSTGQIVIVGAHHDSVEGAPGANDDASGTATVLELARVMSNMPIDTELRFVTFGAEENGLLGSYAYVDSLSEEEIENTVGMFQMDMVGSRDAGKLIMYTVDGEKNIVTDLGAAAGSRLSETVNYGREGRSDHVPFAEAGIPAALFIHAPVEPWYHSPEDTIDKISKDKLQEVAEIVGAAVYQIARPDTPALKNAKVAPKKVEYEYEERELE</sequence>
<evidence type="ECO:0000313" key="5">
    <source>
        <dbReference type="Proteomes" id="UP000281915"/>
    </source>
</evidence>
<dbReference type="EMBL" id="RHHT01000007">
    <property type="protein sequence ID" value="RNB83517.1"/>
    <property type="molecule type" value="Genomic_DNA"/>
</dbReference>
<dbReference type="Gene3D" id="3.40.630.10">
    <property type="entry name" value="Zn peptidases"/>
    <property type="match status" value="1"/>
</dbReference>
<name>A0A3M8D818_9BACL</name>
<dbReference type="SUPFAM" id="SSF53187">
    <property type="entry name" value="Zn-dependent exopeptidases"/>
    <property type="match status" value="1"/>
</dbReference>
<feature type="domain" description="Peptidase M28" evidence="3">
    <location>
        <begin position="237"/>
        <end position="426"/>
    </location>
</feature>
<dbReference type="RefSeq" id="WP_122912423.1">
    <property type="nucleotide sequence ID" value="NZ_RHHT01000007.1"/>
</dbReference>
<protein>
    <submittedName>
        <fullName evidence="4">M28 family peptidase</fullName>
    </submittedName>
</protein>
<dbReference type="Proteomes" id="UP000281915">
    <property type="component" value="Unassembled WGS sequence"/>
</dbReference>
<feature type="chain" id="PRO_5018008414" evidence="1">
    <location>
        <begin position="26"/>
        <end position="458"/>
    </location>
</feature>
<gene>
    <name evidence="4" type="ORF">EDM58_05265</name>
</gene>